<dbReference type="Pfam" id="PF12146">
    <property type="entry name" value="Hydrolase_4"/>
    <property type="match status" value="1"/>
</dbReference>
<evidence type="ECO:0000313" key="3">
    <source>
        <dbReference type="Proteomes" id="UP000054321"/>
    </source>
</evidence>
<dbReference type="InterPro" id="IPR022742">
    <property type="entry name" value="Hydrolase_4"/>
</dbReference>
<protein>
    <recommendedName>
        <fullName evidence="1">Serine aminopeptidase S33 domain-containing protein</fullName>
    </recommendedName>
</protein>
<sequence>MPYANVNSKSIFYNLVHPVSPSRATSSSPITLLFIHGLGSSSSFYVPLVPHLAALGYVCLAIDTHGSGSSPYTGSGNSIISIASDAASVLDVLGISENVVIVGHSMGGIAASYLAAHDSVRRFKAVILIGPVHPNRHAAEVFRNRIGIVEKGGMEPLASSIPVTATGSASTPLVHAFIRTLLLTTSTDGYISLCTAIAEAPVPRYSNIKIPLLIIVGSEDKSAPIDNATYIVDQYGSQIKELRVLEGVGHWHVLEAYSRVQDMICEFLAAL</sequence>
<dbReference type="PANTHER" id="PTHR43798:SF5">
    <property type="entry name" value="MONOACYLGLYCEROL LIPASE ABHD6"/>
    <property type="match status" value="1"/>
</dbReference>
<dbReference type="PANTHER" id="PTHR43798">
    <property type="entry name" value="MONOACYLGLYCEROL LIPASE"/>
    <property type="match status" value="1"/>
</dbReference>
<name>A0A0C3GX87_OIDMZ</name>
<feature type="domain" description="Serine aminopeptidase S33" evidence="1">
    <location>
        <begin position="31"/>
        <end position="252"/>
    </location>
</feature>
<dbReference type="InterPro" id="IPR000073">
    <property type="entry name" value="AB_hydrolase_1"/>
</dbReference>
<dbReference type="Gene3D" id="3.40.50.1820">
    <property type="entry name" value="alpha/beta hydrolase"/>
    <property type="match status" value="1"/>
</dbReference>
<dbReference type="STRING" id="913774.A0A0C3GX87"/>
<dbReference type="InterPro" id="IPR029058">
    <property type="entry name" value="AB_hydrolase_fold"/>
</dbReference>
<dbReference type="InParanoid" id="A0A0C3GX87"/>
<dbReference type="Proteomes" id="UP000054321">
    <property type="component" value="Unassembled WGS sequence"/>
</dbReference>
<dbReference type="GO" id="GO:0047372">
    <property type="term" value="F:monoacylglycerol lipase activity"/>
    <property type="evidence" value="ECO:0007669"/>
    <property type="project" value="TreeGrafter"/>
</dbReference>
<evidence type="ECO:0000259" key="1">
    <source>
        <dbReference type="Pfam" id="PF12146"/>
    </source>
</evidence>
<accession>A0A0C3GX87</accession>
<organism evidence="2 3">
    <name type="scientific">Oidiodendron maius (strain Zn)</name>
    <dbReference type="NCBI Taxonomy" id="913774"/>
    <lineage>
        <taxon>Eukaryota</taxon>
        <taxon>Fungi</taxon>
        <taxon>Dikarya</taxon>
        <taxon>Ascomycota</taxon>
        <taxon>Pezizomycotina</taxon>
        <taxon>Leotiomycetes</taxon>
        <taxon>Leotiomycetes incertae sedis</taxon>
        <taxon>Myxotrichaceae</taxon>
        <taxon>Oidiodendron</taxon>
    </lineage>
</organism>
<dbReference type="InterPro" id="IPR050266">
    <property type="entry name" value="AB_hydrolase_sf"/>
</dbReference>
<dbReference type="GO" id="GO:0016020">
    <property type="term" value="C:membrane"/>
    <property type="evidence" value="ECO:0007669"/>
    <property type="project" value="TreeGrafter"/>
</dbReference>
<dbReference type="HOGENOM" id="CLU_020336_50_3_1"/>
<dbReference type="SUPFAM" id="SSF53474">
    <property type="entry name" value="alpha/beta-Hydrolases"/>
    <property type="match status" value="1"/>
</dbReference>
<dbReference type="AlphaFoldDB" id="A0A0C3GX87"/>
<gene>
    <name evidence="2" type="ORF">OIDMADRAFT_58965</name>
</gene>
<evidence type="ECO:0000313" key="2">
    <source>
        <dbReference type="EMBL" id="KIM95874.1"/>
    </source>
</evidence>
<dbReference type="OrthoDB" id="2498029at2759"/>
<proteinExistence type="predicted"/>
<reference evidence="3" key="2">
    <citation type="submission" date="2015-01" db="EMBL/GenBank/DDBJ databases">
        <title>Evolutionary Origins and Diversification of the Mycorrhizal Mutualists.</title>
        <authorList>
            <consortium name="DOE Joint Genome Institute"/>
            <consortium name="Mycorrhizal Genomics Consortium"/>
            <person name="Kohler A."/>
            <person name="Kuo A."/>
            <person name="Nagy L.G."/>
            <person name="Floudas D."/>
            <person name="Copeland A."/>
            <person name="Barry K.W."/>
            <person name="Cichocki N."/>
            <person name="Veneault-Fourrey C."/>
            <person name="LaButti K."/>
            <person name="Lindquist E.A."/>
            <person name="Lipzen A."/>
            <person name="Lundell T."/>
            <person name="Morin E."/>
            <person name="Murat C."/>
            <person name="Riley R."/>
            <person name="Ohm R."/>
            <person name="Sun H."/>
            <person name="Tunlid A."/>
            <person name="Henrissat B."/>
            <person name="Grigoriev I.V."/>
            <person name="Hibbett D.S."/>
            <person name="Martin F."/>
        </authorList>
    </citation>
    <scope>NUCLEOTIDE SEQUENCE [LARGE SCALE GENOMIC DNA]</scope>
    <source>
        <strain evidence="3">Zn</strain>
    </source>
</reference>
<dbReference type="GO" id="GO:0046464">
    <property type="term" value="P:acylglycerol catabolic process"/>
    <property type="evidence" value="ECO:0007669"/>
    <property type="project" value="TreeGrafter"/>
</dbReference>
<reference evidence="2 3" key="1">
    <citation type="submission" date="2014-04" db="EMBL/GenBank/DDBJ databases">
        <authorList>
            <consortium name="DOE Joint Genome Institute"/>
            <person name="Kuo A."/>
            <person name="Martino E."/>
            <person name="Perotto S."/>
            <person name="Kohler A."/>
            <person name="Nagy L.G."/>
            <person name="Floudas D."/>
            <person name="Copeland A."/>
            <person name="Barry K.W."/>
            <person name="Cichocki N."/>
            <person name="Veneault-Fourrey C."/>
            <person name="LaButti K."/>
            <person name="Lindquist E.A."/>
            <person name="Lipzen A."/>
            <person name="Lundell T."/>
            <person name="Morin E."/>
            <person name="Murat C."/>
            <person name="Sun H."/>
            <person name="Tunlid A."/>
            <person name="Henrissat B."/>
            <person name="Grigoriev I.V."/>
            <person name="Hibbett D.S."/>
            <person name="Martin F."/>
            <person name="Nordberg H.P."/>
            <person name="Cantor M.N."/>
            <person name="Hua S.X."/>
        </authorList>
    </citation>
    <scope>NUCLEOTIDE SEQUENCE [LARGE SCALE GENOMIC DNA]</scope>
    <source>
        <strain evidence="2 3">Zn</strain>
    </source>
</reference>
<dbReference type="EMBL" id="KN832885">
    <property type="protein sequence ID" value="KIM95874.1"/>
    <property type="molecule type" value="Genomic_DNA"/>
</dbReference>
<dbReference type="PRINTS" id="PR00111">
    <property type="entry name" value="ABHYDROLASE"/>
</dbReference>
<keyword evidence="3" id="KW-1185">Reference proteome</keyword>